<evidence type="ECO:0000256" key="2">
    <source>
        <dbReference type="ARBA" id="ARBA00022448"/>
    </source>
</evidence>
<sequence>MRNKKILIPSILVALLLIFAFFSPYLTPYNVSKQNLIISRQPPSLAHIMGTDIYGRDMFSRVIAASRISIFSALAVVLLMAITGVVIGVFCGYLSGIADTVLMRVSDIFLAFPGLVLAIATAGLFKNGIFGAVIALASVGWPRYARLSRGLVLSTKTSTYIYAAKLSGSSTVQIVFTEILPNIIGQIIVTACLDIGTSLMELAALSFLGLGATPPTPEWGSMINESRSLLQLSPWITLSPGIAVFITVSVFNIFGEALRDYYQAK</sequence>
<gene>
    <name evidence="9" type="ORF">HMPREF1866_01285</name>
</gene>
<dbReference type="EMBL" id="LSDA01000075">
    <property type="protein sequence ID" value="KXB57777.1"/>
    <property type="molecule type" value="Genomic_DNA"/>
</dbReference>
<proteinExistence type="inferred from homology"/>
<comment type="similarity">
    <text evidence="7">Belongs to the binding-protein-dependent transport system permease family.</text>
</comment>
<dbReference type="GO" id="GO:0055085">
    <property type="term" value="P:transmembrane transport"/>
    <property type="evidence" value="ECO:0007669"/>
    <property type="project" value="InterPro"/>
</dbReference>
<dbReference type="InterPro" id="IPR000515">
    <property type="entry name" value="MetI-like"/>
</dbReference>
<dbReference type="PATRIC" id="fig|467210.3.peg.1276"/>
<comment type="caution">
    <text evidence="9">The sequence shown here is derived from an EMBL/GenBank/DDBJ whole genome shotgun (WGS) entry which is preliminary data.</text>
</comment>
<dbReference type="SUPFAM" id="SSF161098">
    <property type="entry name" value="MetI-like"/>
    <property type="match status" value="1"/>
</dbReference>
<dbReference type="RefSeq" id="WP_060931078.1">
    <property type="nucleotide sequence ID" value="NZ_KQ959819.1"/>
</dbReference>
<evidence type="ECO:0000313" key="9">
    <source>
        <dbReference type="EMBL" id="KXB57777.1"/>
    </source>
</evidence>
<dbReference type="PANTHER" id="PTHR43386">
    <property type="entry name" value="OLIGOPEPTIDE TRANSPORT SYSTEM PERMEASE PROTEIN APPC"/>
    <property type="match status" value="1"/>
</dbReference>
<dbReference type="InterPro" id="IPR050366">
    <property type="entry name" value="BP-dependent_transpt_permease"/>
</dbReference>
<keyword evidence="6 7" id="KW-0472">Membrane</keyword>
<dbReference type="PROSITE" id="PS50928">
    <property type="entry name" value="ABC_TM1"/>
    <property type="match status" value="1"/>
</dbReference>
<dbReference type="GO" id="GO:0005886">
    <property type="term" value="C:plasma membrane"/>
    <property type="evidence" value="ECO:0007669"/>
    <property type="project" value="UniProtKB-SubCell"/>
</dbReference>
<dbReference type="Pfam" id="PF00528">
    <property type="entry name" value="BPD_transp_1"/>
    <property type="match status" value="1"/>
</dbReference>
<name>A0A133ZQM3_9FIRM</name>
<feature type="transmembrane region" description="Helical" evidence="7">
    <location>
        <begin position="68"/>
        <end position="96"/>
    </location>
</feature>
<dbReference type="InterPro" id="IPR025966">
    <property type="entry name" value="OppC_N"/>
</dbReference>
<evidence type="ECO:0000256" key="3">
    <source>
        <dbReference type="ARBA" id="ARBA00022475"/>
    </source>
</evidence>
<dbReference type="Proteomes" id="UP000070394">
    <property type="component" value="Unassembled WGS sequence"/>
</dbReference>
<dbReference type="AlphaFoldDB" id="A0A133ZQM3"/>
<organism evidence="9 10">
    <name type="scientific">Lachnoanaerobaculum saburreum</name>
    <dbReference type="NCBI Taxonomy" id="467210"/>
    <lineage>
        <taxon>Bacteria</taxon>
        <taxon>Bacillati</taxon>
        <taxon>Bacillota</taxon>
        <taxon>Clostridia</taxon>
        <taxon>Lachnospirales</taxon>
        <taxon>Lachnospiraceae</taxon>
        <taxon>Lachnoanaerobaculum</taxon>
    </lineage>
</organism>
<evidence type="ECO:0000256" key="5">
    <source>
        <dbReference type="ARBA" id="ARBA00022989"/>
    </source>
</evidence>
<feature type="transmembrane region" description="Helical" evidence="7">
    <location>
        <begin position="7"/>
        <end position="26"/>
    </location>
</feature>
<feature type="transmembrane region" description="Helical" evidence="7">
    <location>
        <begin position="232"/>
        <end position="255"/>
    </location>
</feature>
<reference evidence="10" key="1">
    <citation type="submission" date="2016-01" db="EMBL/GenBank/DDBJ databases">
        <authorList>
            <person name="Mitreva M."/>
            <person name="Pepin K.H."/>
            <person name="Mihindukulasuriya K.A."/>
            <person name="Fulton R."/>
            <person name="Fronick C."/>
            <person name="O'Laughlin M."/>
            <person name="Miner T."/>
            <person name="Herter B."/>
            <person name="Rosa B.A."/>
            <person name="Cordes M."/>
            <person name="Tomlinson C."/>
            <person name="Wollam A."/>
            <person name="Palsikar V.B."/>
            <person name="Mardis E.R."/>
            <person name="Wilson R.K."/>
        </authorList>
    </citation>
    <scope>NUCLEOTIDE SEQUENCE [LARGE SCALE GENOMIC DNA]</scope>
    <source>
        <strain evidence="10">DNF00896</strain>
    </source>
</reference>
<dbReference type="Pfam" id="PF12911">
    <property type="entry name" value="OppC_N"/>
    <property type="match status" value="1"/>
</dbReference>
<evidence type="ECO:0000259" key="8">
    <source>
        <dbReference type="PROSITE" id="PS50928"/>
    </source>
</evidence>
<evidence type="ECO:0000313" key="10">
    <source>
        <dbReference type="Proteomes" id="UP000070394"/>
    </source>
</evidence>
<dbReference type="Gene3D" id="1.10.3720.10">
    <property type="entry name" value="MetI-like"/>
    <property type="match status" value="1"/>
</dbReference>
<accession>A0A133ZQM3</accession>
<dbReference type="PANTHER" id="PTHR43386:SF1">
    <property type="entry name" value="D,D-DIPEPTIDE TRANSPORT SYSTEM PERMEASE PROTEIN DDPC-RELATED"/>
    <property type="match status" value="1"/>
</dbReference>
<keyword evidence="3" id="KW-1003">Cell membrane</keyword>
<dbReference type="CDD" id="cd06261">
    <property type="entry name" value="TM_PBP2"/>
    <property type="match status" value="1"/>
</dbReference>
<evidence type="ECO:0000256" key="6">
    <source>
        <dbReference type="ARBA" id="ARBA00023136"/>
    </source>
</evidence>
<dbReference type="STRING" id="467210.HMPREF1866_01285"/>
<keyword evidence="5 7" id="KW-1133">Transmembrane helix</keyword>
<feature type="transmembrane region" description="Helical" evidence="7">
    <location>
        <begin position="108"/>
        <end position="139"/>
    </location>
</feature>
<feature type="domain" description="ABC transmembrane type-1" evidence="8">
    <location>
        <begin position="70"/>
        <end position="255"/>
    </location>
</feature>
<keyword evidence="2 7" id="KW-0813">Transport</keyword>
<keyword evidence="10" id="KW-1185">Reference proteome</keyword>
<evidence type="ECO:0000256" key="1">
    <source>
        <dbReference type="ARBA" id="ARBA00004651"/>
    </source>
</evidence>
<protein>
    <submittedName>
        <fullName evidence="9">Putative dipeptide ABC transporter, permease protein DppC</fullName>
    </submittedName>
</protein>
<dbReference type="OrthoDB" id="9797852at2"/>
<evidence type="ECO:0000256" key="4">
    <source>
        <dbReference type="ARBA" id="ARBA00022692"/>
    </source>
</evidence>
<dbReference type="InterPro" id="IPR035906">
    <property type="entry name" value="MetI-like_sf"/>
</dbReference>
<comment type="subcellular location">
    <subcellularLocation>
        <location evidence="1 7">Cell membrane</location>
        <topology evidence="1 7">Multi-pass membrane protein</topology>
    </subcellularLocation>
</comment>
<keyword evidence="4 7" id="KW-0812">Transmembrane</keyword>
<evidence type="ECO:0000256" key="7">
    <source>
        <dbReference type="RuleBase" id="RU363032"/>
    </source>
</evidence>